<organism evidence="3 4">
    <name type="scientific">Zophobas morio</name>
    <dbReference type="NCBI Taxonomy" id="2755281"/>
    <lineage>
        <taxon>Eukaryota</taxon>
        <taxon>Metazoa</taxon>
        <taxon>Ecdysozoa</taxon>
        <taxon>Arthropoda</taxon>
        <taxon>Hexapoda</taxon>
        <taxon>Insecta</taxon>
        <taxon>Pterygota</taxon>
        <taxon>Neoptera</taxon>
        <taxon>Endopterygota</taxon>
        <taxon>Coleoptera</taxon>
        <taxon>Polyphaga</taxon>
        <taxon>Cucujiformia</taxon>
        <taxon>Tenebrionidae</taxon>
        <taxon>Zophobas</taxon>
    </lineage>
</organism>
<accession>A0AA38MKP6</accession>
<feature type="signal peptide" evidence="2">
    <location>
        <begin position="1"/>
        <end position="20"/>
    </location>
</feature>
<dbReference type="Proteomes" id="UP001168821">
    <property type="component" value="Unassembled WGS sequence"/>
</dbReference>
<dbReference type="GO" id="GO:0006310">
    <property type="term" value="P:DNA recombination"/>
    <property type="evidence" value="ECO:0007669"/>
    <property type="project" value="UniProtKB-KW"/>
</dbReference>
<reference evidence="3" key="1">
    <citation type="journal article" date="2023" name="G3 (Bethesda)">
        <title>Whole genome assemblies of Zophobas morio and Tenebrio molitor.</title>
        <authorList>
            <person name="Kaur S."/>
            <person name="Stinson S.A."/>
            <person name="diCenzo G.C."/>
        </authorList>
    </citation>
    <scope>NUCLEOTIDE SEQUENCE</scope>
    <source>
        <strain evidence="3">QUZm001</strain>
    </source>
</reference>
<dbReference type="AlphaFoldDB" id="A0AA38MKP6"/>
<evidence type="ECO:0000256" key="1">
    <source>
        <dbReference type="ARBA" id="ARBA00023172"/>
    </source>
</evidence>
<name>A0AA38MKP6_9CUCU</name>
<dbReference type="InterPro" id="IPR011010">
    <property type="entry name" value="DNA_brk_join_enz"/>
</dbReference>
<dbReference type="Gene3D" id="3.30.420.10">
    <property type="entry name" value="Ribonuclease H-like superfamily/Ribonuclease H"/>
    <property type="match status" value="1"/>
</dbReference>
<keyword evidence="4" id="KW-1185">Reference proteome</keyword>
<protein>
    <recommendedName>
        <fullName evidence="5">Tc1-like transposase DDE domain-containing protein</fullName>
    </recommendedName>
</protein>
<sequence>MKYVLIKVALLFGVCGACRREELHSLKIQDIVQKDEECLIITIPDTKSNIKRVFPVIAKGKAIDYNSNSILLKIMAIWRPVDFENILDASDSQRPSCSDEAIILTSSEDEEIPIKKRRGQTLSNDAKELIISCYDTLISENHKSPVTRISELLKISTNTIKTVIKKRNQAPTVLERKSFQQVTEGMKEAIVSKIYEAYARNFVPTASSVFEELSEDGILYKMTYLNETWFDTHDVKIKGLSDSSSKCVLKAQPSRGNRVIILHVGGENGWVTNGLLISAKEIKNCSADYHEDMTGALFEKWFQEQLLRNIPEGTVIVMDNAPSHSRLLEKVPNTSFRKMEILEFLERKNVPIPPETKTKKQLLQLVATQHFQKTYITDEMARSRGCEVLRLPPYFCILTR</sequence>
<proteinExistence type="predicted"/>
<comment type="caution">
    <text evidence="3">The sequence shown here is derived from an EMBL/GenBank/DDBJ whole genome shotgun (WGS) entry which is preliminary data.</text>
</comment>
<dbReference type="GO" id="GO:0015074">
    <property type="term" value="P:DNA integration"/>
    <property type="evidence" value="ECO:0007669"/>
    <property type="project" value="InterPro"/>
</dbReference>
<evidence type="ECO:0000256" key="2">
    <source>
        <dbReference type="SAM" id="SignalP"/>
    </source>
</evidence>
<keyword evidence="2" id="KW-0732">Signal</keyword>
<gene>
    <name evidence="3" type="ORF">Zmor_011286</name>
</gene>
<evidence type="ECO:0000313" key="3">
    <source>
        <dbReference type="EMBL" id="KAJ3659604.1"/>
    </source>
</evidence>
<keyword evidence="1" id="KW-0233">DNA recombination</keyword>
<dbReference type="SUPFAM" id="SSF56349">
    <property type="entry name" value="DNA breaking-rejoining enzymes"/>
    <property type="match status" value="1"/>
</dbReference>
<dbReference type="InterPro" id="IPR036397">
    <property type="entry name" value="RNaseH_sf"/>
</dbReference>
<dbReference type="EMBL" id="JALNTZ010000003">
    <property type="protein sequence ID" value="KAJ3659604.1"/>
    <property type="molecule type" value="Genomic_DNA"/>
</dbReference>
<evidence type="ECO:0008006" key="5">
    <source>
        <dbReference type="Google" id="ProtNLM"/>
    </source>
</evidence>
<feature type="chain" id="PRO_5041384265" description="Tc1-like transposase DDE domain-containing protein" evidence="2">
    <location>
        <begin position="21"/>
        <end position="400"/>
    </location>
</feature>
<evidence type="ECO:0000313" key="4">
    <source>
        <dbReference type="Proteomes" id="UP001168821"/>
    </source>
</evidence>
<dbReference type="GO" id="GO:0003677">
    <property type="term" value="F:DNA binding"/>
    <property type="evidence" value="ECO:0007669"/>
    <property type="project" value="InterPro"/>
</dbReference>
<dbReference type="PANTHER" id="PTHR33939:SF1">
    <property type="entry name" value="DUF4371 DOMAIN-CONTAINING PROTEIN"/>
    <property type="match status" value="1"/>
</dbReference>
<dbReference type="PANTHER" id="PTHR33939">
    <property type="entry name" value="PROTEIN CBG22215"/>
    <property type="match status" value="1"/>
</dbReference>
<dbReference type="Gene3D" id="1.10.443.10">
    <property type="entry name" value="Intergrase catalytic core"/>
    <property type="match status" value="1"/>
</dbReference>
<dbReference type="InterPro" id="IPR013762">
    <property type="entry name" value="Integrase-like_cat_sf"/>
</dbReference>